<dbReference type="OrthoDB" id="2664633at2"/>
<dbReference type="NCBIfam" id="TIGR01901">
    <property type="entry name" value="adhes_NPXG"/>
    <property type="match status" value="1"/>
</dbReference>
<gene>
    <name evidence="2" type="ORF">SAMN06265370_105141</name>
</gene>
<keyword evidence="3" id="KW-1185">Reference proteome</keyword>
<accession>A0A238WE73</accession>
<dbReference type="AlphaFoldDB" id="A0A238WE73"/>
<feature type="domain" description="Filamentous haemagglutinin FhaB/tRNA nuclease CdiA-like TPS" evidence="1">
    <location>
        <begin position="63"/>
        <end position="162"/>
    </location>
</feature>
<sequence length="835" mass="85021">MLAWGATQFQKNSNGKKTLQVWGELVARAVTLGVLGVSVGAMPARAQSVVSDGATATGITIESSGLVSVDIAPARAAVSHNTYSRFDVPTVGLQLNNTGVGAQTIVNEVTSSMPSALTGPLEVVGSQADVIIANPNGITVNGGRFVNTGNVALTTGRMSGFDSGQLGASVANGAIRVEGDGLAGTMAELALISRSLRLAAAIDDDGAGTHLNIFTGAGEVSFDRQRGGFGQDGSGTLPWALTSGAGGGGSDGVIVDITGDARLNAGRISLRVTDRGAGVRLAGDHLASVGGFRLTSSGQLEVDGARVTAKGSVAATAGSVVLRSDEGRRSEMSSLISGITLEASAGDIDLGQARLAGRLVSSDNFASQGGVTLTATGQITAAGQGERTAELISEAGDMENPLVGSNIVLTALGGMAISGLSLQADDDIRATSDGALLFEGVTGTAGGDLSLHAGTDVRVDASVLSAQSDVIIDGEALRFGSGASEQARTEIRALEGGMILRAQAGDVLNYGSLLQGKTTPTGISDVRGGMTILAAGSVLNRSLSVDRLAVAYGEQDALYIQTGGDLSNETGRLFSNGEITLDLGGDLFNETQFTLPASPITTKREVGPRLASTLFLKRARKTEMSGDFGERSIDGEQSYILGIGDVAITARNIHSIGADITGADVTLSALAVLSNDARQVGRISFRERCRWFCRTSGQSDLALVGGTMTASGHLSVSAGSGIASRAGSFTGVAGLTMTAPRTELTGMLVPQLIERPSGLMGLFSGTSGFVLSDYLFGSLQSGGTITIDGDAEPGGADLLGAGSVVITGTEIAYLPQPLSFAFERRPLGFYWNLFR</sequence>
<evidence type="ECO:0000313" key="3">
    <source>
        <dbReference type="Proteomes" id="UP000198417"/>
    </source>
</evidence>
<protein>
    <submittedName>
        <fullName evidence="2">Filamentous hemagglutinin family N-terminal domain-containing protein</fullName>
    </submittedName>
</protein>
<dbReference type="SUPFAM" id="SSF51126">
    <property type="entry name" value="Pectin lyase-like"/>
    <property type="match status" value="1"/>
</dbReference>
<reference evidence="2 3" key="1">
    <citation type="submission" date="2017-06" db="EMBL/GenBank/DDBJ databases">
        <authorList>
            <person name="Kim H.J."/>
            <person name="Triplett B.A."/>
        </authorList>
    </citation>
    <scope>NUCLEOTIDE SEQUENCE [LARGE SCALE GENOMIC DNA]</scope>
    <source>
        <strain evidence="2 3">DSM 29052</strain>
    </source>
</reference>
<proteinExistence type="predicted"/>
<dbReference type="SMART" id="SM00912">
    <property type="entry name" value="Haemagg_act"/>
    <property type="match status" value="1"/>
</dbReference>
<evidence type="ECO:0000259" key="1">
    <source>
        <dbReference type="SMART" id="SM00912"/>
    </source>
</evidence>
<dbReference type="InterPro" id="IPR008638">
    <property type="entry name" value="FhaB/CdiA-like_TPS"/>
</dbReference>
<dbReference type="Gene3D" id="2.160.20.10">
    <property type="entry name" value="Single-stranded right-handed beta-helix, Pectin lyase-like"/>
    <property type="match status" value="1"/>
</dbReference>
<organism evidence="2 3">
    <name type="scientific">Puniceibacterium sediminis</name>
    <dbReference type="NCBI Taxonomy" id="1608407"/>
    <lineage>
        <taxon>Bacteria</taxon>
        <taxon>Pseudomonadati</taxon>
        <taxon>Pseudomonadota</taxon>
        <taxon>Alphaproteobacteria</taxon>
        <taxon>Rhodobacterales</taxon>
        <taxon>Paracoccaceae</taxon>
        <taxon>Puniceibacterium</taxon>
    </lineage>
</organism>
<dbReference type="RefSeq" id="WP_089269945.1">
    <property type="nucleotide sequence ID" value="NZ_FZNN01000005.1"/>
</dbReference>
<name>A0A238WE73_9RHOB</name>
<dbReference type="Proteomes" id="UP000198417">
    <property type="component" value="Unassembled WGS sequence"/>
</dbReference>
<dbReference type="Pfam" id="PF05860">
    <property type="entry name" value="TPS"/>
    <property type="match status" value="1"/>
</dbReference>
<evidence type="ECO:0000313" key="2">
    <source>
        <dbReference type="EMBL" id="SNR44727.1"/>
    </source>
</evidence>
<dbReference type="EMBL" id="FZNN01000005">
    <property type="protein sequence ID" value="SNR44727.1"/>
    <property type="molecule type" value="Genomic_DNA"/>
</dbReference>
<dbReference type="InterPro" id="IPR011050">
    <property type="entry name" value="Pectin_lyase_fold/virulence"/>
</dbReference>
<dbReference type="InterPro" id="IPR012334">
    <property type="entry name" value="Pectin_lyas_fold"/>
</dbReference>